<dbReference type="SUPFAM" id="SSF53067">
    <property type="entry name" value="Actin-like ATPase domain"/>
    <property type="match status" value="1"/>
</dbReference>
<evidence type="ECO:0000313" key="2">
    <source>
        <dbReference type="Proteomes" id="UP000193411"/>
    </source>
</evidence>
<dbReference type="InterPro" id="IPR043129">
    <property type="entry name" value="ATPase_NBD"/>
</dbReference>
<keyword evidence="2" id="KW-1185">Reference proteome</keyword>
<dbReference type="STRING" id="765915.A0A1Y2H3M9"/>
<dbReference type="InterPro" id="IPR004000">
    <property type="entry name" value="Actin"/>
</dbReference>
<name>A0A1Y2H3M9_9FUNG</name>
<gene>
    <name evidence="1" type="ORF">BCR44DRAFT_1507647</name>
</gene>
<dbReference type="OrthoDB" id="74201at2759"/>
<organism evidence="1 2">
    <name type="scientific">Catenaria anguillulae PL171</name>
    <dbReference type="NCBI Taxonomy" id="765915"/>
    <lineage>
        <taxon>Eukaryota</taxon>
        <taxon>Fungi</taxon>
        <taxon>Fungi incertae sedis</taxon>
        <taxon>Blastocladiomycota</taxon>
        <taxon>Blastocladiomycetes</taxon>
        <taxon>Blastocladiales</taxon>
        <taxon>Catenariaceae</taxon>
        <taxon>Catenaria</taxon>
    </lineage>
</organism>
<accession>A0A1Y2H3M9</accession>
<dbReference type="Proteomes" id="UP000193411">
    <property type="component" value="Unassembled WGS sequence"/>
</dbReference>
<protein>
    <submittedName>
        <fullName evidence="1">Uncharacterized protein</fullName>
    </submittedName>
</protein>
<proteinExistence type="predicted"/>
<sequence>MGRYGTIEPNHHFLHSLAISQQKGDHPVLLLTPAAFSKTDEQLATKFWFEECNVPGLALCPAAVAALLGANVTTGIVVDVGDCTRLGVHSPTHRPILVP</sequence>
<comment type="caution">
    <text evidence="1">The sequence shown here is derived from an EMBL/GenBank/DDBJ whole genome shotgun (WGS) entry which is preliminary data.</text>
</comment>
<dbReference type="EMBL" id="MCFL01000320">
    <property type="protein sequence ID" value="ORZ29146.1"/>
    <property type="molecule type" value="Genomic_DNA"/>
</dbReference>
<dbReference type="Pfam" id="PF00022">
    <property type="entry name" value="Actin"/>
    <property type="match status" value="1"/>
</dbReference>
<dbReference type="Gene3D" id="3.30.420.40">
    <property type="match status" value="1"/>
</dbReference>
<reference evidence="1 2" key="1">
    <citation type="submission" date="2016-07" db="EMBL/GenBank/DDBJ databases">
        <title>Pervasive Adenine N6-methylation of Active Genes in Fungi.</title>
        <authorList>
            <consortium name="DOE Joint Genome Institute"/>
            <person name="Mondo S.J."/>
            <person name="Dannebaum R.O."/>
            <person name="Kuo R.C."/>
            <person name="Labutti K."/>
            <person name="Haridas S."/>
            <person name="Kuo A."/>
            <person name="Salamov A."/>
            <person name="Ahrendt S.R."/>
            <person name="Lipzen A."/>
            <person name="Sullivan W."/>
            <person name="Andreopoulos W.B."/>
            <person name="Clum A."/>
            <person name="Lindquist E."/>
            <person name="Daum C."/>
            <person name="Ramamoorthy G.K."/>
            <person name="Gryganskyi A."/>
            <person name="Culley D."/>
            <person name="Magnuson J.K."/>
            <person name="James T.Y."/>
            <person name="O'Malley M.A."/>
            <person name="Stajich J.E."/>
            <person name="Spatafora J.W."/>
            <person name="Visel A."/>
            <person name="Grigoriev I.V."/>
        </authorList>
    </citation>
    <scope>NUCLEOTIDE SEQUENCE [LARGE SCALE GENOMIC DNA]</scope>
    <source>
        <strain evidence="1 2">PL171</strain>
    </source>
</reference>
<evidence type="ECO:0000313" key="1">
    <source>
        <dbReference type="EMBL" id="ORZ29146.1"/>
    </source>
</evidence>
<dbReference type="AlphaFoldDB" id="A0A1Y2H3M9"/>